<gene>
    <name evidence="2" type="ORF">A3B16_00625</name>
</gene>
<dbReference type="EMBL" id="MHWF01000015">
    <property type="protein sequence ID" value="OHB05729.1"/>
    <property type="molecule type" value="Genomic_DNA"/>
</dbReference>
<name>A0A1G2U8G6_9BACT</name>
<dbReference type="AlphaFoldDB" id="A0A1G2U8G6"/>
<comment type="caution">
    <text evidence="2">The sequence shown here is derived from an EMBL/GenBank/DDBJ whole genome shotgun (WGS) entry which is preliminary data.</text>
</comment>
<proteinExistence type="predicted"/>
<reference evidence="2 3" key="1">
    <citation type="journal article" date="2016" name="Nat. Commun.">
        <title>Thousands of microbial genomes shed light on interconnected biogeochemical processes in an aquifer system.</title>
        <authorList>
            <person name="Anantharaman K."/>
            <person name="Brown C.T."/>
            <person name="Hug L.A."/>
            <person name="Sharon I."/>
            <person name="Castelle C.J."/>
            <person name="Probst A.J."/>
            <person name="Thomas B.C."/>
            <person name="Singh A."/>
            <person name="Wilkins M.J."/>
            <person name="Karaoz U."/>
            <person name="Brodie E.L."/>
            <person name="Williams K.H."/>
            <person name="Hubbard S.S."/>
            <person name="Banfield J.F."/>
        </authorList>
    </citation>
    <scope>NUCLEOTIDE SEQUENCE [LARGE SCALE GENOMIC DNA]</scope>
</reference>
<dbReference type="Proteomes" id="UP000177722">
    <property type="component" value="Unassembled WGS sequence"/>
</dbReference>
<feature type="compositionally biased region" description="Acidic residues" evidence="1">
    <location>
        <begin position="19"/>
        <end position="28"/>
    </location>
</feature>
<evidence type="ECO:0000313" key="3">
    <source>
        <dbReference type="Proteomes" id="UP000177722"/>
    </source>
</evidence>
<sequence>MGDDLVTDGILPIGSVTANDDEDPNMVESDDFLDDPAEDTLLADVPDAAIGVVADEDEDDDLLGE</sequence>
<feature type="region of interest" description="Disordered" evidence="1">
    <location>
        <begin position="1"/>
        <end position="28"/>
    </location>
</feature>
<accession>A0A1G2U8G6</accession>
<protein>
    <submittedName>
        <fullName evidence="2">Uncharacterized protein</fullName>
    </submittedName>
</protein>
<evidence type="ECO:0000256" key="1">
    <source>
        <dbReference type="SAM" id="MobiDB-lite"/>
    </source>
</evidence>
<evidence type="ECO:0000313" key="2">
    <source>
        <dbReference type="EMBL" id="OHB05729.1"/>
    </source>
</evidence>
<organism evidence="2 3">
    <name type="scientific">Candidatus Zambryskibacteria bacterium RIFCSPLOWO2_01_FULL_45_43</name>
    <dbReference type="NCBI Taxonomy" id="1802762"/>
    <lineage>
        <taxon>Bacteria</taxon>
        <taxon>Candidatus Zambryskiibacteriota</taxon>
    </lineage>
</organism>